<dbReference type="RefSeq" id="XP_027614650.1">
    <property type="nucleotide sequence ID" value="XM_027758849.1"/>
</dbReference>
<dbReference type="AlphaFoldDB" id="A0A401GND0"/>
<dbReference type="Gene3D" id="3.40.50.720">
    <property type="entry name" value="NAD(P)-binding Rossmann-like Domain"/>
    <property type="match status" value="1"/>
</dbReference>
<dbReference type="OrthoDB" id="434986at2759"/>
<evidence type="ECO:0000313" key="2">
    <source>
        <dbReference type="Proteomes" id="UP000287166"/>
    </source>
</evidence>
<sequence>MLFSCQRPEYKTRPIALVLAQVSSSMIIPFDKISIIGVRSTGFNMAMRFTENGLRVISALDVKGENVDNLSTVWCHGLDPKHHQQVYIQGLPQLHQQSRRRQGTQAVGPQRSTWWRGRQIFEQSREHLTMGDIILDGANWCEHTERRGKELQPRGVSYISMGVSGYLLSVCTPRVIHFTERGQGGFGQGDAFA</sequence>
<proteinExistence type="predicted"/>
<dbReference type="InParanoid" id="A0A401GND0"/>
<dbReference type="GeneID" id="38780654"/>
<dbReference type="EMBL" id="BFAD01000005">
    <property type="protein sequence ID" value="GBE83737.1"/>
    <property type="molecule type" value="Genomic_DNA"/>
</dbReference>
<name>A0A401GND0_9APHY</name>
<protein>
    <recommendedName>
        <fullName evidence="3">NAD(P)-binding protein</fullName>
    </recommendedName>
</protein>
<dbReference type="SUPFAM" id="SSF51735">
    <property type="entry name" value="NAD(P)-binding Rossmann-fold domains"/>
    <property type="match status" value="1"/>
</dbReference>
<dbReference type="Proteomes" id="UP000287166">
    <property type="component" value="Unassembled WGS sequence"/>
</dbReference>
<evidence type="ECO:0008006" key="3">
    <source>
        <dbReference type="Google" id="ProtNLM"/>
    </source>
</evidence>
<dbReference type="STRING" id="139825.A0A401GND0"/>
<comment type="caution">
    <text evidence="1">The sequence shown here is derived from an EMBL/GenBank/DDBJ whole genome shotgun (WGS) entry which is preliminary data.</text>
</comment>
<dbReference type="InterPro" id="IPR036291">
    <property type="entry name" value="NAD(P)-bd_dom_sf"/>
</dbReference>
<gene>
    <name evidence="1" type="ORF">SCP_0507930</name>
</gene>
<evidence type="ECO:0000313" key="1">
    <source>
        <dbReference type="EMBL" id="GBE83737.1"/>
    </source>
</evidence>
<accession>A0A401GND0</accession>
<reference evidence="1 2" key="1">
    <citation type="journal article" date="2018" name="Sci. Rep.">
        <title>Genome sequence of the cauliflower mushroom Sparassis crispa (Hanabiratake) and its association with beneficial usage.</title>
        <authorList>
            <person name="Kiyama R."/>
            <person name="Furutani Y."/>
            <person name="Kawaguchi K."/>
            <person name="Nakanishi T."/>
        </authorList>
    </citation>
    <scope>NUCLEOTIDE SEQUENCE [LARGE SCALE GENOMIC DNA]</scope>
</reference>
<keyword evidence="2" id="KW-1185">Reference proteome</keyword>
<organism evidence="1 2">
    <name type="scientific">Sparassis crispa</name>
    <dbReference type="NCBI Taxonomy" id="139825"/>
    <lineage>
        <taxon>Eukaryota</taxon>
        <taxon>Fungi</taxon>
        <taxon>Dikarya</taxon>
        <taxon>Basidiomycota</taxon>
        <taxon>Agaricomycotina</taxon>
        <taxon>Agaricomycetes</taxon>
        <taxon>Polyporales</taxon>
        <taxon>Sparassidaceae</taxon>
        <taxon>Sparassis</taxon>
    </lineage>
</organism>